<evidence type="ECO:0000313" key="11">
    <source>
        <dbReference type="Proteomes" id="UP000009046"/>
    </source>
</evidence>
<proteinExistence type="predicted"/>
<dbReference type="OMA" id="QFVERWN"/>
<dbReference type="Gene3D" id="1.10.510.10">
    <property type="entry name" value="Transferase(Phosphotransferase) domain 1"/>
    <property type="match status" value="1"/>
</dbReference>
<dbReference type="InterPro" id="IPR000719">
    <property type="entry name" value="Prot_kinase_dom"/>
</dbReference>
<keyword evidence="3 6" id="KW-0547">Nucleotide-binding</keyword>
<dbReference type="eggNOG" id="KOG0613">
    <property type="taxonomic scope" value="Eukaryota"/>
</dbReference>
<dbReference type="GO" id="GO:0004687">
    <property type="term" value="F:myosin light chain kinase activity"/>
    <property type="evidence" value="ECO:0007669"/>
    <property type="project" value="UniProtKB-EC"/>
</dbReference>
<dbReference type="FunFam" id="1.10.510.10:FF:000594">
    <property type="entry name" value="Myosin light chain kinase isoform-III"/>
    <property type="match status" value="1"/>
</dbReference>
<dbReference type="SMART" id="SM00220">
    <property type="entry name" value="S_TKc"/>
    <property type="match status" value="1"/>
</dbReference>
<feature type="region of interest" description="Disordered" evidence="7">
    <location>
        <begin position="382"/>
        <end position="405"/>
    </location>
</feature>
<reference evidence="9" key="1">
    <citation type="submission" date="2007-04" db="EMBL/GenBank/DDBJ databases">
        <title>Annotation of Pediculus humanus corporis strain USDA.</title>
        <authorList>
            <person name="Kirkness E."/>
            <person name="Hannick L."/>
            <person name="Hass B."/>
            <person name="Bruggner R."/>
            <person name="Lawson D."/>
            <person name="Bidwell S."/>
            <person name="Joardar V."/>
            <person name="Caler E."/>
            <person name="Walenz B."/>
            <person name="Inman J."/>
            <person name="Schobel S."/>
            <person name="Galinsky K."/>
            <person name="Amedeo P."/>
            <person name="Strausberg R."/>
        </authorList>
    </citation>
    <scope>NUCLEOTIDE SEQUENCE</scope>
    <source>
        <strain evidence="9">USDA</strain>
    </source>
</reference>
<evidence type="ECO:0000256" key="6">
    <source>
        <dbReference type="PROSITE-ProRule" id="PRU10141"/>
    </source>
</evidence>
<dbReference type="GO" id="GO:0043065">
    <property type="term" value="P:positive regulation of apoptotic process"/>
    <property type="evidence" value="ECO:0007669"/>
    <property type="project" value="TreeGrafter"/>
</dbReference>
<evidence type="ECO:0000256" key="4">
    <source>
        <dbReference type="ARBA" id="ARBA00022777"/>
    </source>
</evidence>
<keyword evidence="1" id="KW-0723">Serine/threonine-protein kinase</keyword>
<dbReference type="InterPro" id="IPR011009">
    <property type="entry name" value="Kinase-like_dom_sf"/>
</dbReference>
<dbReference type="Proteomes" id="UP000009046">
    <property type="component" value="Unassembled WGS sequence"/>
</dbReference>
<evidence type="ECO:0000256" key="5">
    <source>
        <dbReference type="ARBA" id="ARBA00022840"/>
    </source>
</evidence>
<dbReference type="EMBL" id="DS235083">
    <property type="protein sequence ID" value="EEB11521.1"/>
    <property type="molecule type" value="Genomic_DNA"/>
</dbReference>
<dbReference type="RefSeq" id="XP_002424259.1">
    <property type="nucleotide sequence ID" value="XM_002424214.1"/>
</dbReference>
<dbReference type="EnsemblMetazoa" id="PHUM123630-RA">
    <property type="protein sequence ID" value="PHUM123630-PA"/>
    <property type="gene ID" value="PHUM123630"/>
</dbReference>
<dbReference type="FunFam" id="3.30.200.20:FF:000534">
    <property type="entry name" value="Myosin light chain kinase"/>
    <property type="match status" value="1"/>
</dbReference>
<feature type="region of interest" description="Disordered" evidence="7">
    <location>
        <begin position="561"/>
        <end position="591"/>
    </location>
</feature>
<dbReference type="CTD" id="8238385"/>
<feature type="compositionally biased region" description="Polar residues" evidence="7">
    <location>
        <begin position="561"/>
        <end position="590"/>
    </location>
</feature>
<dbReference type="EC" id="2.7.11.18" evidence="9"/>
<dbReference type="EMBL" id="AAZO01001452">
    <property type="status" value="NOT_ANNOTATED_CDS"/>
    <property type="molecule type" value="Genomic_DNA"/>
</dbReference>
<dbReference type="FunCoup" id="E0VDR5">
    <property type="interactions" value="5"/>
</dbReference>
<dbReference type="Gene3D" id="3.30.200.20">
    <property type="entry name" value="Phosphorylase Kinase, domain 1"/>
    <property type="match status" value="1"/>
</dbReference>
<feature type="domain" description="Protein kinase" evidence="8">
    <location>
        <begin position="34"/>
        <end position="289"/>
    </location>
</feature>
<dbReference type="VEuPathDB" id="VectorBase:PHUM123630"/>
<dbReference type="PROSITE" id="PS00108">
    <property type="entry name" value="PROTEIN_KINASE_ST"/>
    <property type="match status" value="1"/>
</dbReference>
<evidence type="ECO:0000313" key="10">
    <source>
        <dbReference type="EnsemblMetazoa" id="PHUM123630-PA"/>
    </source>
</evidence>
<sequence>MIKIDEDDPVGELEPSFPYRDVNIRRGVDIKDFYDLQSEIGRGKFGTVYKCKEKSTGLFLAAKIVPTGRKEDKRNVEREIDIMKTLQHPRLIQLYDAFEKDKTMVVVLELIEGGELFERVISDDFVLTEKSCTAFMRQICEGMEFIHKQNILHLDMKPENILCLTKTGNRIKIIDFGLARKFDPEKKLQVLFGTPEFVAPEVVNFDRIGYETDMWSIGVICYVMLSGLSPFMGETDIETMANVTIAKWDFDDEAFNEISENAKDFISNLLVKEKEKRLTAAQCLSHPWLRRKSPIQIRKTPTVVKIEASPSELDLAKDNLKFFVERWNEHPNSPYIFDTSCQTISPCVSFNNIQDRRSSRTPSLSGYSPSPCDSISSLVEADFSESPPPLSPRRSFIKSGDLSPTSSPRNLFLDRLQIFDRRASDSSYLARHAIEAATRINLAEEIRKLSDKLLKTNSSQDIIINNNNDDDSAFNFDIDGKNSFKSKIHKKYSKSESQSFDENFELTFANSSLYYSNIASGFKTMATDVENYKDKFIFKDWLTPKRKYKFSNRDIPIHQTSIKSPSTLENENLSDTSSTLSSAGHSNPSTPDLFLDTPDFTKNLFHMFGKCENETTTNATTGTTTTTTTKRQQIRRTSLTVNYSDIETLSERTKKSLMNFFDNSKKSD</sequence>
<reference evidence="10" key="3">
    <citation type="submission" date="2020-05" db="UniProtKB">
        <authorList>
            <consortium name="EnsemblMetazoa"/>
        </authorList>
    </citation>
    <scope>IDENTIFICATION</scope>
    <source>
        <strain evidence="10">USDA</strain>
    </source>
</reference>
<accession>E0VDR5</accession>
<dbReference type="SUPFAM" id="SSF56112">
    <property type="entry name" value="Protein kinase-like (PK-like)"/>
    <property type="match status" value="1"/>
</dbReference>
<dbReference type="HOGENOM" id="CLU_015542_2_0_1"/>
<protein>
    <submittedName>
        <fullName evidence="9">Calcium/calmodulin-dependent protein kinase type 1G, putative</fullName>
        <ecNumber evidence="9">2.7.11.18</ecNumber>
    </submittedName>
</protein>
<evidence type="ECO:0000256" key="1">
    <source>
        <dbReference type="ARBA" id="ARBA00022527"/>
    </source>
</evidence>
<dbReference type="PANTHER" id="PTHR24342">
    <property type="entry name" value="SERINE/THREONINE-PROTEIN KINASE 17"/>
    <property type="match status" value="1"/>
</dbReference>
<keyword evidence="2 9" id="KW-0808">Transferase</keyword>
<gene>
    <name evidence="10" type="primary">8238385</name>
    <name evidence="9" type="ORF">Phum_PHUM123630</name>
</gene>
<dbReference type="InterPro" id="IPR017441">
    <property type="entry name" value="Protein_kinase_ATP_BS"/>
</dbReference>
<dbReference type="KEGG" id="phu:Phum_PHUM123630"/>
<reference evidence="9" key="2">
    <citation type="submission" date="2007-04" db="EMBL/GenBank/DDBJ databases">
        <title>The genome of the human body louse.</title>
        <authorList>
            <consortium name="The Human Body Louse Genome Consortium"/>
            <person name="Kirkness E."/>
            <person name="Walenz B."/>
            <person name="Hass B."/>
            <person name="Bruggner R."/>
            <person name="Strausberg R."/>
        </authorList>
    </citation>
    <scope>NUCLEOTIDE SEQUENCE</scope>
    <source>
        <strain evidence="9">USDA</strain>
    </source>
</reference>
<dbReference type="OrthoDB" id="10260894at2759"/>
<name>E0VDR5_PEDHC</name>
<evidence type="ECO:0000256" key="2">
    <source>
        <dbReference type="ARBA" id="ARBA00022679"/>
    </source>
</evidence>
<dbReference type="InterPro" id="IPR008271">
    <property type="entry name" value="Ser/Thr_kinase_AS"/>
</dbReference>
<dbReference type="GO" id="GO:0005524">
    <property type="term" value="F:ATP binding"/>
    <property type="evidence" value="ECO:0007669"/>
    <property type="project" value="UniProtKB-UniRule"/>
</dbReference>
<keyword evidence="4 9" id="KW-0418">Kinase</keyword>
<evidence type="ECO:0000256" key="3">
    <source>
        <dbReference type="ARBA" id="ARBA00022741"/>
    </source>
</evidence>
<keyword evidence="5 6" id="KW-0067">ATP-binding</keyword>
<dbReference type="AlphaFoldDB" id="E0VDR5"/>
<evidence type="ECO:0000259" key="8">
    <source>
        <dbReference type="PROSITE" id="PS50011"/>
    </source>
</evidence>
<dbReference type="PROSITE" id="PS50011">
    <property type="entry name" value="PROTEIN_KINASE_DOM"/>
    <property type="match status" value="1"/>
</dbReference>
<evidence type="ECO:0000313" key="9">
    <source>
        <dbReference type="EMBL" id="EEB11521.1"/>
    </source>
</evidence>
<dbReference type="GO" id="GO:0005634">
    <property type="term" value="C:nucleus"/>
    <property type="evidence" value="ECO:0007669"/>
    <property type="project" value="TreeGrafter"/>
</dbReference>
<dbReference type="Pfam" id="PF00069">
    <property type="entry name" value="Pkinase"/>
    <property type="match status" value="1"/>
</dbReference>
<dbReference type="InParanoid" id="E0VDR5"/>
<dbReference type="PROSITE" id="PS00107">
    <property type="entry name" value="PROTEIN_KINASE_ATP"/>
    <property type="match status" value="1"/>
</dbReference>
<dbReference type="STRING" id="121224.E0VDR5"/>
<feature type="binding site" evidence="6">
    <location>
        <position position="63"/>
    </location>
    <ligand>
        <name>ATP</name>
        <dbReference type="ChEBI" id="CHEBI:30616"/>
    </ligand>
</feature>
<dbReference type="CDD" id="cd14103">
    <property type="entry name" value="STKc_MLCK"/>
    <property type="match status" value="1"/>
</dbReference>
<evidence type="ECO:0000256" key="7">
    <source>
        <dbReference type="SAM" id="MobiDB-lite"/>
    </source>
</evidence>
<organism>
    <name type="scientific">Pediculus humanus subsp. corporis</name>
    <name type="common">Body louse</name>
    <dbReference type="NCBI Taxonomy" id="121224"/>
    <lineage>
        <taxon>Eukaryota</taxon>
        <taxon>Metazoa</taxon>
        <taxon>Ecdysozoa</taxon>
        <taxon>Arthropoda</taxon>
        <taxon>Hexapoda</taxon>
        <taxon>Insecta</taxon>
        <taxon>Pterygota</taxon>
        <taxon>Neoptera</taxon>
        <taxon>Paraneoptera</taxon>
        <taxon>Psocodea</taxon>
        <taxon>Troctomorpha</taxon>
        <taxon>Phthiraptera</taxon>
        <taxon>Anoplura</taxon>
        <taxon>Pediculidae</taxon>
        <taxon>Pediculus</taxon>
    </lineage>
</organism>
<dbReference type="GeneID" id="8238385"/>
<keyword evidence="11" id="KW-1185">Reference proteome</keyword>
<dbReference type="GO" id="GO:0035556">
    <property type="term" value="P:intracellular signal transduction"/>
    <property type="evidence" value="ECO:0007669"/>
    <property type="project" value="TreeGrafter"/>
</dbReference>
<dbReference type="PANTHER" id="PTHR24342:SF20">
    <property type="entry name" value="MYOSIN LIGHT CHAIN KINASE, SMOOTH MUSCLE"/>
    <property type="match status" value="1"/>
</dbReference>